<evidence type="ECO:0008006" key="3">
    <source>
        <dbReference type="Google" id="ProtNLM"/>
    </source>
</evidence>
<dbReference type="InterPro" id="IPR011330">
    <property type="entry name" value="Glyco_hydro/deAcase_b/a-brl"/>
</dbReference>
<keyword evidence="2" id="KW-1185">Reference proteome</keyword>
<evidence type="ECO:0000313" key="2">
    <source>
        <dbReference type="Proteomes" id="UP000826540"/>
    </source>
</evidence>
<evidence type="ECO:0000313" key="1">
    <source>
        <dbReference type="EMBL" id="QYX29919.1"/>
    </source>
</evidence>
<dbReference type="Gene3D" id="3.20.20.370">
    <property type="entry name" value="Glycoside hydrolase/deacetylase"/>
    <property type="match status" value="1"/>
</dbReference>
<dbReference type="EMBL" id="CP080598">
    <property type="protein sequence ID" value="QYX29919.1"/>
    <property type="molecule type" value="Genomic_DNA"/>
</dbReference>
<accession>A0ABX8WU55</accession>
<dbReference type="Proteomes" id="UP000826540">
    <property type="component" value="Chromosome"/>
</dbReference>
<dbReference type="SUPFAM" id="SSF88713">
    <property type="entry name" value="Glycoside hydrolase/deacetylase"/>
    <property type="match status" value="1"/>
</dbReference>
<dbReference type="RefSeq" id="WP_220608185.1">
    <property type="nucleotide sequence ID" value="NZ_CP080598.1"/>
</dbReference>
<gene>
    <name evidence="1" type="ORF">K2F26_13115</name>
</gene>
<reference evidence="1 2" key="1">
    <citation type="journal article" date="2022" name="J. Am. Chem. Soc.">
        <title>Biosynthesis of Guanitoxin Enables Global Environmental Detection in Freshwater Cyanobacteria.</title>
        <authorList>
            <person name="Lima S.T."/>
            <person name="Fallon T.R."/>
            <person name="Cordoza J.L."/>
            <person name="Chekan J.R."/>
            <person name="Delbaje E."/>
            <person name="Hopiavuori A.R."/>
            <person name="Alvarenga D.O."/>
            <person name="Wood S.M."/>
            <person name="Luhavaya H."/>
            <person name="Baumgartner J.T."/>
            <person name="Dorr F.A."/>
            <person name="Etchegaray A."/>
            <person name="Pinto E."/>
            <person name="McKinnie S.M.K."/>
            <person name="Fiore M.F."/>
            <person name="Moore B.S."/>
        </authorList>
    </citation>
    <scope>NUCLEOTIDE SEQUENCE [LARGE SCALE GENOMIC DNA]</scope>
    <source>
        <strain evidence="1 2">ITEP-024</strain>
    </source>
</reference>
<name>A0ABX8WU55_9CYAN</name>
<protein>
    <recommendedName>
        <fullName evidence="3">NodB homology domain-containing protein</fullName>
    </recommendedName>
</protein>
<sequence>MNLFTYDYYRHMMWVLQRKSFNFVRFTDNQVDSHNNRKVYLRHDVDLNLTYALELAKLEKELGVNSSYFVMLECDTYNLFSPFNRDTAKEIISLGHDIGLHFVPQMNLSMGELDLHVKQQASILEDLLQCQVSSFSFHRPPQGILGSDFCPQGLINTYNSRLFAKHKYISDSNHNFRSGDPIKFIENFQESSLQILIHPVWWKDKEMSPSDKIYQAIKDCNGQIRTYLRENISLAKTILQ</sequence>
<organism evidence="1 2">
    <name type="scientific">Sphaerospermopsis torques-reginae ITEP-024</name>
    <dbReference type="NCBI Taxonomy" id="984208"/>
    <lineage>
        <taxon>Bacteria</taxon>
        <taxon>Bacillati</taxon>
        <taxon>Cyanobacteriota</taxon>
        <taxon>Cyanophyceae</taxon>
        <taxon>Nostocales</taxon>
        <taxon>Aphanizomenonaceae</taxon>
        <taxon>Sphaerospermopsis</taxon>
        <taxon>Sphaerospermopsis torques-reginae</taxon>
    </lineage>
</organism>
<proteinExistence type="predicted"/>